<proteinExistence type="inferred from homology"/>
<dbReference type="Proteomes" id="UP001607069">
    <property type="component" value="Unassembled WGS sequence"/>
</dbReference>
<evidence type="ECO:0000256" key="2">
    <source>
        <dbReference type="ARBA" id="ARBA00022475"/>
    </source>
</evidence>
<evidence type="ECO:0000256" key="1">
    <source>
        <dbReference type="ARBA" id="ARBA00004651"/>
    </source>
</evidence>
<evidence type="ECO:0000256" key="10">
    <source>
        <dbReference type="SAM" id="MobiDB-lite"/>
    </source>
</evidence>
<name>A0ABW7HXC8_9ACTN</name>
<evidence type="ECO:0000313" key="13">
    <source>
        <dbReference type="Proteomes" id="UP001607069"/>
    </source>
</evidence>
<comment type="catalytic activity">
    <reaction evidence="8">
        <text>fluoride(in) = fluoride(out)</text>
        <dbReference type="Rhea" id="RHEA:76159"/>
        <dbReference type="ChEBI" id="CHEBI:17051"/>
    </reaction>
    <physiologicalReaction direction="left-to-right" evidence="8">
        <dbReference type="Rhea" id="RHEA:76160"/>
    </physiologicalReaction>
</comment>
<evidence type="ECO:0000256" key="5">
    <source>
        <dbReference type="ARBA" id="ARBA00023136"/>
    </source>
</evidence>
<dbReference type="HAMAP" id="MF_00454">
    <property type="entry name" value="FluC"/>
    <property type="match status" value="1"/>
</dbReference>
<comment type="subcellular location">
    <subcellularLocation>
        <location evidence="1">Cell membrane</location>
        <topology evidence="1">Multi-pass membrane protein</topology>
    </subcellularLocation>
</comment>
<keyword evidence="13" id="KW-1185">Reference proteome</keyword>
<dbReference type="Pfam" id="PF02537">
    <property type="entry name" value="CRCB"/>
    <property type="match status" value="1"/>
</dbReference>
<keyword evidence="6" id="KW-0407">Ion channel</keyword>
<feature type="region of interest" description="Disordered" evidence="10">
    <location>
        <begin position="1"/>
        <end position="23"/>
    </location>
</feature>
<feature type="transmembrane region" description="Helical" evidence="11">
    <location>
        <begin position="72"/>
        <end position="94"/>
    </location>
</feature>
<dbReference type="PANTHER" id="PTHR28259:SF1">
    <property type="entry name" value="FLUORIDE EXPORT PROTEIN 1-RELATED"/>
    <property type="match status" value="1"/>
</dbReference>
<comment type="caution">
    <text evidence="12">The sequence shown here is derived from an EMBL/GenBank/DDBJ whole genome shotgun (WGS) entry which is preliminary data.</text>
</comment>
<feature type="transmembrane region" description="Helical" evidence="11">
    <location>
        <begin position="36"/>
        <end position="60"/>
    </location>
</feature>
<feature type="compositionally biased region" description="Basic and acidic residues" evidence="10">
    <location>
        <begin position="1"/>
        <end position="12"/>
    </location>
</feature>
<keyword evidence="2" id="KW-1003">Cell membrane</keyword>
<evidence type="ECO:0000256" key="4">
    <source>
        <dbReference type="ARBA" id="ARBA00022989"/>
    </source>
</evidence>
<keyword evidence="5 11" id="KW-0472">Membrane</keyword>
<evidence type="ECO:0000256" key="7">
    <source>
        <dbReference type="ARBA" id="ARBA00035120"/>
    </source>
</evidence>
<protein>
    <submittedName>
        <fullName evidence="12">CrcB family protein</fullName>
    </submittedName>
</protein>
<evidence type="ECO:0000256" key="8">
    <source>
        <dbReference type="ARBA" id="ARBA00035585"/>
    </source>
</evidence>
<organism evidence="12 13">
    <name type="scientific">Streptomyces chitinivorans</name>
    <dbReference type="NCBI Taxonomy" id="1257027"/>
    <lineage>
        <taxon>Bacteria</taxon>
        <taxon>Bacillati</taxon>
        <taxon>Actinomycetota</taxon>
        <taxon>Actinomycetes</taxon>
        <taxon>Kitasatosporales</taxon>
        <taxon>Streptomycetaceae</taxon>
        <taxon>Streptomyces</taxon>
    </lineage>
</organism>
<comment type="function">
    <text evidence="9">Fluoride-specific ion channel. Important for reducing fluoride concentration in the cell, thus reducing its toxicity.</text>
</comment>
<accession>A0ABW7HXC8</accession>
<evidence type="ECO:0000313" key="12">
    <source>
        <dbReference type="EMBL" id="MFH0250030.1"/>
    </source>
</evidence>
<dbReference type="PANTHER" id="PTHR28259">
    <property type="entry name" value="FLUORIDE EXPORT PROTEIN 1-RELATED"/>
    <property type="match status" value="1"/>
</dbReference>
<dbReference type="RefSeq" id="WP_394631203.1">
    <property type="nucleotide sequence ID" value="NZ_JBIHMK010000068.1"/>
</dbReference>
<gene>
    <name evidence="12" type="ORF">ACG5V6_17635</name>
</gene>
<keyword evidence="6" id="KW-0813">Transport</keyword>
<evidence type="ECO:0000256" key="9">
    <source>
        <dbReference type="ARBA" id="ARBA00049940"/>
    </source>
</evidence>
<keyword evidence="3 11" id="KW-0812">Transmembrane</keyword>
<feature type="non-terminal residue" evidence="12">
    <location>
        <position position="171"/>
    </location>
</feature>
<dbReference type="InterPro" id="IPR003691">
    <property type="entry name" value="FluC"/>
</dbReference>
<comment type="similarity">
    <text evidence="7">Belongs to the fluoride channel Fluc/FEX (TC 1.A.43) family.</text>
</comment>
<dbReference type="EMBL" id="JBIHMK010000068">
    <property type="protein sequence ID" value="MFH0250030.1"/>
    <property type="molecule type" value="Genomic_DNA"/>
</dbReference>
<sequence length="171" mass="16836">MSGGFREGRGEDGGQGDGVIDPDVDLRVPAQRAETAGAHAVAVLAAVAAGGALGACARYALTLPWPAAPGGFPWAVLAVNAAGCALIGVLMALLEEYGGEGHGGAWARHPLARPFLGTGVLGGFTTFSVYALDAVRLLEEGAAGTALLYLGATPAAALGAVWAATAATRAA</sequence>
<evidence type="ECO:0000256" key="3">
    <source>
        <dbReference type="ARBA" id="ARBA00022692"/>
    </source>
</evidence>
<evidence type="ECO:0000256" key="6">
    <source>
        <dbReference type="ARBA" id="ARBA00023303"/>
    </source>
</evidence>
<evidence type="ECO:0000256" key="11">
    <source>
        <dbReference type="SAM" id="Phobius"/>
    </source>
</evidence>
<reference evidence="12 13" key="1">
    <citation type="submission" date="2024-10" db="EMBL/GenBank/DDBJ databases">
        <authorList>
            <person name="Cho J.-C."/>
        </authorList>
    </citation>
    <scope>NUCLEOTIDE SEQUENCE [LARGE SCALE GENOMIC DNA]</scope>
    <source>
        <strain evidence="12 13">KCTC29696</strain>
    </source>
</reference>
<keyword evidence="6" id="KW-0406">Ion transport</keyword>
<feature type="transmembrane region" description="Helical" evidence="11">
    <location>
        <begin position="147"/>
        <end position="167"/>
    </location>
</feature>
<feature type="transmembrane region" description="Helical" evidence="11">
    <location>
        <begin position="115"/>
        <end position="135"/>
    </location>
</feature>
<keyword evidence="4 11" id="KW-1133">Transmembrane helix</keyword>